<keyword evidence="1" id="KW-1133">Transmembrane helix</keyword>
<protein>
    <submittedName>
        <fullName evidence="3">Uncharacterized protein</fullName>
    </submittedName>
</protein>
<dbReference type="Proteomes" id="UP000663877">
    <property type="component" value="Unassembled WGS sequence"/>
</dbReference>
<keyword evidence="1" id="KW-0472">Membrane</keyword>
<gene>
    <name evidence="2" type="ORF">BJG266_LOCUS12865</name>
    <name evidence="3" type="ORF">QVE165_LOCUS24708</name>
</gene>
<feature type="transmembrane region" description="Helical" evidence="1">
    <location>
        <begin position="20"/>
        <end position="38"/>
    </location>
</feature>
<accession>A0A814V0W3</accession>
<evidence type="ECO:0000256" key="1">
    <source>
        <dbReference type="SAM" id="Phobius"/>
    </source>
</evidence>
<dbReference type="InterPro" id="IPR021838">
    <property type="entry name" value="DUF3431"/>
</dbReference>
<dbReference type="OrthoDB" id="426718at2759"/>
<comment type="caution">
    <text evidence="3">The sequence shown here is derived from an EMBL/GenBank/DDBJ whole genome shotgun (WGS) entry which is preliminary data.</text>
</comment>
<reference evidence="3" key="1">
    <citation type="submission" date="2021-02" db="EMBL/GenBank/DDBJ databases">
        <authorList>
            <person name="Nowell W R."/>
        </authorList>
    </citation>
    <scope>NUCLEOTIDE SEQUENCE</scope>
</reference>
<name>A0A814V0W3_9BILA</name>
<dbReference type="PANTHER" id="PTHR37490:SF2">
    <property type="match status" value="1"/>
</dbReference>
<dbReference type="EMBL" id="CAJNOM010000175">
    <property type="protein sequence ID" value="CAF1181503.1"/>
    <property type="molecule type" value="Genomic_DNA"/>
</dbReference>
<organism evidence="3 4">
    <name type="scientific">Adineta steineri</name>
    <dbReference type="NCBI Taxonomy" id="433720"/>
    <lineage>
        <taxon>Eukaryota</taxon>
        <taxon>Metazoa</taxon>
        <taxon>Spiralia</taxon>
        <taxon>Gnathifera</taxon>
        <taxon>Rotifera</taxon>
        <taxon>Eurotatoria</taxon>
        <taxon>Bdelloidea</taxon>
        <taxon>Adinetida</taxon>
        <taxon>Adinetidae</taxon>
        <taxon>Adineta</taxon>
    </lineage>
</organism>
<dbReference type="Pfam" id="PF11913">
    <property type="entry name" value="DUF3431"/>
    <property type="match status" value="1"/>
</dbReference>
<dbReference type="EMBL" id="CAJNOI010000050">
    <property type="protein sequence ID" value="CAF0944775.1"/>
    <property type="molecule type" value="Genomic_DNA"/>
</dbReference>
<keyword evidence="1" id="KW-0812">Transmembrane</keyword>
<sequence>MNIFFQSIIKVKGYLLSFDYYRLVWIVIIALLLFLFYTSRQCQFIPSNISYIKNSFNKTRNSSNQTDIRSQLTRIIVVSHYNEDINWLDLFIGDKIPHIVYTRSSDPLIRHGLLVNKGREAVVYLRYIVDFYSNLPSSIAFIHGHRTSWHQKDPNDVVVALRALKWHKYSYMPLTSTTTTSRFQQRASEMQEAVNYELWRDVLQKELGPPPLNGIRTHCCASFVVRKEAILKHPKEFYLKIMNYINASPRSDQLTGRTLEYTWHMIFGQPAIFNMKSCDVFFCDANGRISVELAEKNA</sequence>
<evidence type="ECO:0000313" key="4">
    <source>
        <dbReference type="Proteomes" id="UP000663832"/>
    </source>
</evidence>
<dbReference type="PANTHER" id="PTHR37490">
    <property type="entry name" value="EXPRESSED PROTEIN"/>
    <property type="match status" value="1"/>
</dbReference>
<evidence type="ECO:0000313" key="3">
    <source>
        <dbReference type="EMBL" id="CAF1181503.1"/>
    </source>
</evidence>
<proteinExistence type="predicted"/>
<dbReference type="Proteomes" id="UP000663832">
    <property type="component" value="Unassembled WGS sequence"/>
</dbReference>
<dbReference type="AlphaFoldDB" id="A0A814V0W3"/>
<evidence type="ECO:0000313" key="2">
    <source>
        <dbReference type="EMBL" id="CAF0944775.1"/>
    </source>
</evidence>
<keyword evidence="4" id="KW-1185">Reference proteome</keyword>